<feature type="domain" description="ABC transporter" evidence="3">
    <location>
        <begin position="423"/>
        <end position="697"/>
    </location>
</feature>
<dbReference type="GO" id="GO:0016887">
    <property type="term" value="F:ATP hydrolysis activity"/>
    <property type="evidence" value="ECO:0007669"/>
    <property type="project" value="InterPro"/>
</dbReference>
<evidence type="ECO:0000313" key="5">
    <source>
        <dbReference type="Proteomes" id="UP000290288"/>
    </source>
</evidence>
<dbReference type="PROSITE" id="PS00211">
    <property type="entry name" value="ABC_TRANSPORTER_1"/>
    <property type="match status" value="1"/>
</dbReference>
<dbReference type="AlphaFoldDB" id="A0A4Q2DFI6"/>
<dbReference type="Gene3D" id="3.40.50.300">
    <property type="entry name" value="P-loop containing nucleotide triphosphate hydrolases"/>
    <property type="match status" value="1"/>
</dbReference>
<dbReference type="InterPro" id="IPR003439">
    <property type="entry name" value="ABC_transporter-like_ATP-bd"/>
</dbReference>
<keyword evidence="5" id="KW-1185">Reference proteome</keyword>
<protein>
    <recommendedName>
        <fullName evidence="3">ABC transporter domain-containing protein</fullName>
    </recommendedName>
</protein>
<reference evidence="4 5" key="1">
    <citation type="submission" date="2019-01" db="EMBL/GenBank/DDBJ databases">
        <title>Draft genome sequence of Psathyrella aberdarensis IHI B618.</title>
        <authorList>
            <person name="Buettner E."/>
            <person name="Kellner H."/>
        </authorList>
    </citation>
    <scope>NUCLEOTIDE SEQUENCE [LARGE SCALE GENOMIC DNA]</scope>
    <source>
        <strain evidence="4 5">IHI B618</strain>
    </source>
</reference>
<gene>
    <name evidence="4" type="ORF">EST38_g7472</name>
</gene>
<dbReference type="EMBL" id="SDEE01000270">
    <property type="protein sequence ID" value="RXW18379.1"/>
    <property type="molecule type" value="Genomic_DNA"/>
</dbReference>
<dbReference type="PANTHER" id="PTHR43394:SF1">
    <property type="entry name" value="ATP-BINDING CASSETTE SUB-FAMILY B MEMBER 10, MITOCHONDRIAL"/>
    <property type="match status" value="1"/>
</dbReference>
<keyword evidence="2" id="KW-0067">ATP-binding</keyword>
<name>A0A4Q2DFI6_9AGAR</name>
<dbReference type="STRING" id="2316362.A0A4Q2DFI6"/>
<keyword evidence="1" id="KW-0547">Nucleotide-binding</keyword>
<dbReference type="GO" id="GO:0015421">
    <property type="term" value="F:ABC-type oligopeptide transporter activity"/>
    <property type="evidence" value="ECO:0007669"/>
    <property type="project" value="TreeGrafter"/>
</dbReference>
<dbReference type="OrthoDB" id="6500128at2759"/>
<dbReference type="PANTHER" id="PTHR43394">
    <property type="entry name" value="ATP-DEPENDENT PERMEASE MDL1, MITOCHONDRIAL"/>
    <property type="match status" value="1"/>
</dbReference>
<evidence type="ECO:0000256" key="1">
    <source>
        <dbReference type="ARBA" id="ARBA00022741"/>
    </source>
</evidence>
<dbReference type="Proteomes" id="UP000290288">
    <property type="component" value="Unassembled WGS sequence"/>
</dbReference>
<evidence type="ECO:0000313" key="4">
    <source>
        <dbReference type="EMBL" id="RXW18379.1"/>
    </source>
</evidence>
<organism evidence="4 5">
    <name type="scientific">Candolleomyces aberdarensis</name>
    <dbReference type="NCBI Taxonomy" id="2316362"/>
    <lineage>
        <taxon>Eukaryota</taxon>
        <taxon>Fungi</taxon>
        <taxon>Dikarya</taxon>
        <taxon>Basidiomycota</taxon>
        <taxon>Agaricomycotina</taxon>
        <taxon>Agaricomycetes</taxon>
        <taxon>Agaricomycetidae</taxon>
        <taxon>Agaricales</taxon>
        <taxon>Agaricineae</taxon>
        <taxon>Psathyrellaceae</taxon>
        <taxon>Candolleomyces</taxon>
    </lineage>
</organism>
<dbReference type="InterPro" id="IPR039421">
    <property type="entry name" value="Type_1_exporter"/>
</dbReference>
<proteinExistence type="predicted"/>
<evidence type="ECO:0000256" key="2">
    <source>
        <dbReference type="ARBA" id="ARBA00022840"/>
    </source>
</evidence>
<dbReference type="InterPro" id="IPR017871">
    <property type="entry name" value="ABC_transporter-like_CS"/>
</dbReference>
<dbReference type="GO" id="GO:0005524">
    <property type="term" value="F:ATP binding"/>
    <property type="evidence" value="ECO:0007669"/>
    <property type="project" value="UniProtKB-KW"/>
</dbReference>
<comment type="caution">
    <text evidence="4">The sequence shown here is derived from an EMBL/GenBank/DDBJ whole genome shotgun (WGS) entry which is preliminary data.</text>
</comment>
<accession>A0A4Q2DFI6</accession>
<dbReference type="SUPFAM" id="SSF52540">
    <property type="entry name" value="P-loop containing nucleoside triphosphate hydrolases"/>
    <property type="match status" value="1"/>
</dbReference>
<evidence type="ECO:0000259" key="3">
    <source>
        <dbReference type="PROSITE" id="PS50893"/>
    </source>
</evidence>
<dbReference type="Pfam" id="PF00005">
    <property type="entry name" value="ABC_tran"/>
    <property type="match status" value="1"/>
</dbReference>
<dbReference type="PROSITE" id="PS50893">
    <property type="entry name" value="ABC_TRANSPORTER_2"/>
    <property type="match status" value="1"/>
</dbReference>
<dbReference type="InterPro" id="IPR027417">
    <property type="entry name" value="P-loop_NTPase"/>
</dbReference>
<dbReference type="SMART" id="SM00382">
    <property type="entry name" value="AAA"/>
    <property type="match status" value="1"/>
</dbReference>
<sequence>MPEPATVLFDPDDYSIVKHTKLGVWDYYTDISGSRSRFNLPLLSKIQLVIEASQQSHHVTRMLQDLLSIPGCRPYFALLVPLKLAEASVPAISLWYSSQLLLMVEKAMAERTVSTEALLWTAGGRIAAVLAERLLADVVEYVQDYLQERIERYYSVRVVQTVAKFDFPTFSDTNVQRQIENRSYISFSETTWEVVVSIIQTFSTAIRVSSQFGVVFNVLRGHQEAAVLGLLTSAKFILDALNTFKPDRWVGVHAYKMSDKDYLVQEGLKCTILSETSRKDIVAGGLGDYLWQEFKRRFESLKERVPGDTGPYPPGHEPKWREKLFDYASDPFDALAQIYTCFRVINSPTSVPFSLATLQLVNSAVSSLNQGLYNLGDGINSLSAKIGQLRDFYELFDTPNKIEDGTVSLMEEKTWDLSRGTSVEFKNVSFSYSGDEELALKNVSFEIGQGHLCVIVGENGSGKSTILNLITRIYDVTEGQILINGMDIRTLKLDDVRKAVAVLFQEYAMFSLTLGENIGLGDPVHANDMDMIQEAAKLGGADFINTLPHKFDTYISRPVYEHGYGYPPSDSVFFGKEVDFKKLKFNDDQRDLSGGQKQRIALSRTFMKSLVSPSSKVGLLLFDEPSAALDPKAEHDLFTRLRELRGNKTMVFSTHRFGKLTRHADLILYVDKGNIVEAGNHVNLMERNGEYAKFWNLQAEDFL</sequence>
<dbReference type="InterPro" id="IPR003593">
    <property type="entry name" value="AAA+_ATPase"/>
</dbReference>